<dbReference type="AlphaFoldDB" id="A0A3N1CNX9"/>
<dbReference type="OrthoDB" id="4462506at2"/>
<sequence length="162" mass="18294">MLELSRPDVEVVADDLAFTLDEPPLDPLAVRGWRIAGVDVQARLLPAGFQVVAGEVVETVAQLPGRSGPLPYHLRREVGGWSHVFTADVYRRDYADFTRAVAFLRRYLTDRDDSLAASFPGRQDVLCGVLVRQLRRGIEWRGWYTFPETRQVVSTRSRLLIG</sequence>
<accession>A0A3N1CNX9</accession>
<proteinExistence type="predicted"/>
<dbReference type="Pfam" id="PF10936">
    <property type="entry name" value="DUF2617"/>
    <property type="match status" value="1"/>
</dbReference>
<dbReference type="InterPro" id="IPR024486">
    <property type="entry name" value="DUF2617"/>
</dbReference>
<dbReference type="RefSeq" id="WP_123661868.1">
    <property type="nucleotide sequence ID" value="NZ_RJKE01000001.1"/>
</dbReference>
<evidence type="ECO:0000313" key="2">
    <source>
        <dbReference type="Proteomes" id="UP000272400"/>
    </source>
</evidence>
<gene>
    <name evidence="1" type="ORF">EDD29_0390</name>
</gene>
<organism evidence="1 2">
    <name type="scientific">Actinocorallia herbida</name>
    <dbReference type="NCBI Taxonomy" id="58109"/>
    <lineage>
        <taxon>Bacteria</taxon>
        <taxon>Bacillati</taxon>
        <taxon>Actinomycetota</taxon>
        <taxon>Actinomycetes</taxon>
        <taxon>Streptosporangiales</taxon>
        <taxon>Thermomonosporaceae</taxon>
        <taxon>Actinocorallia</taxon>
    </lineage>
</organism>
<comment type="caution">
    <text evidence="1">The sequence shown here is derived from an EMBL/GenBank/DDBJ whole genome shotgun (WGS) entry which is preliminary data.</text>
</comment>
<evidence type="ECO:0000313" key="1">
    <source>
        <dbReference type="EMBL" id="ROO82905.1"/>
    </source>
</evidence>
<protein>
    <submittedName>
        <fullName evidence="1">Uncharacterized protein DUF2617</fullName>
    </submittedName>
</protein>
<dbReference type="EMBL" id="RJKE01000001">
    <property type="protein sequence ID" value="ROO82905.1"/>
    <property type="molecule type" value="Genomic_DNA"/>
</dbReference>
<reference evidence="1 2" key="1">
    <citation type="submission" date="2018-11" db="EMBL/GenBank/DDBJ databases">
        <title>Sequencing the genomes of 1000 actinobacteria strains.</title>
        <authorList>
            <person name="Klenk H.-P."/>
        </authorList>
    </citation>
    <scope>NUCLEOTIDE SEQUENCE [LARGE SCALE GENOMIC DNA]</scope>
    <source>
        <strain evidence="1 2">DSM 44254</strain>
    </source>
</reference>
<name>A0A3N1CNX9_9ACTN</name>
<dbReference type="Proteomes" id="UP000272400">
    <property type="component" value="Unassembled WGS sequence"/>
</dbReference>
<keyword evidence="2" id="KW-1185">Reference proteome</keyword>